<gene>
    <name evidence="2" type="ORF">EPI10_030911</name>
</gene>
<organism evidence="2 3">
    <name type="scientific">Gossypium australe</name>
    <dbReference type="NCBI Taxonomy" id="47621"/>
    <lineage>
        <taxon>Eukaryota</taxon>
        <taxon>Viridiplantae</taxon>
        <taxon>Streptophyta</taxon>
        <taxon>Embryophyta</taxon>
        <taxon>Tracheophyta</taxon>
        <taxon>Spermatophyta</taxon>
        <taxon>Magnoliopsida</taxon>
        <taxon>eudicotyledons</taxon>
        <taxon>Gunneridae</taxon>
        <taxon>Pentapetalae</taxon>
        <taxon>rosids</taxon>
        <taxon>malvids</taxon>
        <taxon>Malvales</taxon>
        <taxon>Malvaceae</taxon>
        <taxon>Malvoideae</taxon>
        <taxon>Gossypium</taxon>
    </lineage>
</organism>
<dbReference type="Proteomes" id="UP000325315">
    <property type="component" value="Unassembled WGS sequence"/>
</dbReference>
<comment type="caution">
    <text evidence="2">The sequence shown here is derived from an EMBL/GenBank/DDBJ whole genome shotgun (WGS) entry which is preliminary data.</text>
</comment>
<dbReference type="EMBL" id="SMMG02000001">
    <property type="protein sequence ID" value="KAA3487055.1"/>
    <property type="molecule type" value="Genomic_DNA"/>
</dbReference>
<dbReference type="Pfam" id="PF24626">
    <property type="entry name" value="SH3_Tf2-1"/>
    <property type="match status" value="1"/>
</dbReference>
<evidence type="ECO:0000259" key="1">
    <source>
        <dbReference type="Pfam" id="PF24626"/>
    </source>
</evidence>
<sequence length="126" mass="14902">MSNLSKDIEFQIGDKVFLKVSLWKEILHFGCKGKLSLQFIGQYTIIERIWPVACRLMLPIDLEKIYDVFHVSMLRQYRSDPSHVISLSKMKIQPDITYNEEPIKILAREVKELRNKRIALVKVLWK</sequence>
<keyword evidence="3" id="KW-1185">Reference proteome</keyword>
<reference evidence="3" key="1">
    <citation type="journal article" date="2019" name="Plant Biotechnol. J.">
        <title>Genome sequencing of the Australian wild diploid species Gossypium australe highlights disease resistance and delayed gland morphogenesis.</title>
        <authorList>
            <person name="Cai Y."/>
            <person name="Cai X."/>
            <person name="Wang Q."/>
            <person name="Wang P."/>
            <person name="Zhang Y."/>
            <person name="Cai C."/>
            <person name="Xu Y."/>
            <person name="Wang K."/>
            <person name="Zhou Z."/>
            <person name="Wang C."/>
            <person name="Geng S."/>
            <person name="Li B."/>
            <person name="Dong Q."/>
            <person name="Hou Y."/>
            <person name="Wang H."/>
            <person name="Ai P."/>
            <person name="Liu Z."/>
            <person name="Yi F."/>
            <person name="Sun M."/>
            <person name="An G."/>
            <person name="Cheng J."/>
            <person name="Zhang Y."/>
            <person name="Shi Q."/>
            <person name="Xie Y."/>
            <person name="Shi X."/>
            <person name="Chang Y."/>
            <person name="Huang F."/>
            <person name="Chen Y."/>
            <person name="Hong S."/>
            <person name="Mi L."/>
            <person name="Sun Q."/>
            <person name="Zhang L."/>
            <person name="Zhou B."/>
            <person name="Peng R."/>
            <person name="Zhang X."/>
            <person name="Liu F."/>
        </authorList>
    </citation>
    <scope>NUCLEOTIDE SEQUENCE [LARGE SCALE GENOMIC DNA]</scope>
    <source>
        <strain evidence="3">cv. PA1801</strain>
    </source>
</reference>
<proteinExistence type="predicted"/>
<dbReference type="PANTHER" id="PTHR46148:SF44">
    <property type="entry name" value="GAG-POL POLYPROTEIN"/>
    <property type="match status" value="1"/>
</dbReference>
<name>A0A5B6X215_9ROSI</name>
<dbReference type="OrthoDB" id="1939135at2759"/>
<dbReference type="PANTHER" id="PTHR46148">
    <property type="entry name" value="CHROMO DOMAIN-CONTAINING PROTEIN"/>
    <property type="match status" value="1"/>
</dbReference>
<accession>A0A5B6X215</accession>
<evidence type="ECO:0000313" key="3">
    <source>
        <dbReference type="Proteomes" id="UP000325315"/>
    </source>
</evidence>
<dbReference type="InterPro" id="IPR056924">
    <property type="entry name" value="SH3_Tf2-1"/>
</dbReference>
<evidence type="ECO:0000313" key="2">
    <source>
        <dbReference type="EMBL" id="KAA3487055.1"/>
    </source>
</evidence>
<feature type="domain" description="Tf2-1-like SH3-like" evidence="1">
    <location>
        <begin position="13"/>
        <end position="78"/>
    </location>
</feature>
<dbReference type="AlphaFoldDB" id="A0A5B6X215"/>
<protein>
    <submittedName>
        <fullName evidence="2">Pol protein</fullName>
    </submittedName>
</protein>